<dbReference type="EMBL" id="SBHX01000027">
    <property type="protein sequence ID" value="RWX32018.1"/>
    <property type="molecule type" value="Genomic_DNA"/>
</dbReference>
<dbReference type="Pfam" id="PF12102">
    <property type="entry name" value="MrcB_N"/>
    <property type="match status" value="1"/>
</dbReference>
<dbReference type="Proteomes" id="UP000283817">
    <property type="component" value="Unassembled WGS sequence"/>
</dbReference>
<sequence length="360" mass="40022">MRELLNEVLELQLEYSPDNTDAMERRGIIVRQRIPRWIRDRQNALAQNLQEFADEFDVTGKDGTGRKTLVPWVRIFAENQSPNPQNGWYVVYLFRPDGRAVSLCISHGSTTWDGMAFQPRPEAEAAVLMNWSRGEIGAAAADRGFAVGVELGSTAQLPRAYERTTAFSKTYNAGEVPDEAELLGDLSDALQLLQVLYAANDRQPGALPRDFLDAAAQINDVINPNRQRRRGQGFGLTPPQRQAVDQRAMVVARQWLDANGFTAIRDVHLHEPCDYRASLRGTNKVVEVKGTTGGPGAILLTKNEVDLHQQSFPNNVLIIVHSIVLAGKAAEGGEVEAHDPWQIDEGGLTATAYRYMFPRY</sequence>
<protein>
    <submittedName>
        <fullName evidence="2">DUF3578 domain-containing protein</fullName>
    </submittedName>
</protein>
<dbReference type="Gene3D" id="3.30.920.90">
    <property type="match status" value="1"/>
</dbReference>
<proteinExistence type="predicted"/>
<comment type="caution">
    <text evidence="2">The sequence shown here is derived from an EMBL/GenBank/DDBJ whole genome shotgun (WGS) entry which is preliminary data.</text>
</comment>
<evidence type="ECO:0000313" key="3">
    <source>
        <dbReference type="Proteomes" id="UP000283817"/>
    </source>
</evidence>
<dbReference type="AlphaFoldDB" id="A0A444I3B8"/>
<accession>A0A444I3B8</accession>
<evidence type="ECO:0000313" key="2">
    <source>
        <dbReference type="EMBL" id="RWX32018.1"/>
    </source>
</evidence>
<gene>
    <name evidence="2" type="ORF">EHI47_11580</name>
</gene>
<evidence type="ECO:0000259" key="1">
    <source>
        <dbReference type="Pfam" id="PF12102"/>
    </source>
</evidence>
<feature type="domain" description="Type IV methyl-directed restriction enzyme EcoKMcrB subunit DNA-binding" evidence="1">
    <location>
        <begin position="27"/>
        <end position="196"/>
    </location>
</feature>
<reference evidence="2 3" key="1">
    <citation type="submission" date="2019-01" db="EMBL/GenBank/DDBJ databases">
        <title>RHIZO-ID as a novel technology for direct rhizobia identification.</title>
        <authorList>
            <person name="De Meyer S.E."/>
        </authorList>
    </citation>
    <scope>NUCLEOTIDE SEQUENCE [LARGE SCALE GENOMIC DNA]</scope>
    <source>
        <strain evidence="2 3">WSM448</strain>
    </source>
</reference>
<dbReference type="RefSeq" id="WP_128410481.1">
    <property type="nucleotide sequence ID" value="NZ_SBHX01000027.1"/>
</dbReference>
<name>A0A444I3B8_RHILE</name>
<organism evidence="2 3">
    <name type="scientific">Rhizobium leguminosarum</name>
    <dbReference type="NCBI Taxonomy" id="384"/>
    <lineage>
        <taxon>Bacteria</taxon>
        <taxon>Pseudomonadati</taxon>
        <taxon>Pseudomonadota</taxon>
        <taxon>Alphaproteobacteria</taxon>
        <taxon>Hyphomicrobiales</taxon>
        <taxon>Rhizobiaceae</taxon>
        <taxon>Rhizobium/Agrobacterium group</taxon>
        <taxon>Rhizobium</taxon>
    </lineage>
</organism>
<dbReference type="InterPro" id="IPR021961">
    <property type="entry name" value="McrB_DNA-bd"/>
</dbReference>